<dbReference type="SUPFAM" id="SSF90096">
    <property type="entry name" value="Subunits of heterodimeric actin filament capping protein Capz"/>
    <property type="match status" value="1"/>
</dbReference>
<evidence type="ECO:0000313" key="3">
    <source>
        <dbReference type="Proteomes" id="UP000694407"/>
    </source>
</evidence>
<dbReference type="GeneTree" id="ENSGT00940000164980"/>
<organism evidence="2 3">
    <name type="scientific">Marmota marmota marmota</name>
    <name type="common">Alpine marmot</name>
    <dbReference type="NCBI Taxonomy" id="9994"/>
    <lineage>
        <taxon>Eukaryota</taxon>
        <taxon>Metazoa</taxon>
        <taxon>Chordata</taxon>
        <taxon>Craniata</taxon>
        <taxon>Vertebrata</taxon>
        <taxon>Euteleostomi</taxon>
        <taxon>Mammalia</taxon>
        <taxon>Eutheria</taxon>
        <taxon>Euarchontoglires</taxon>
        <taxon>Glires</taxon>
        <taxon>Rodentia</taxon>
        <taxon>Sciuromorpha</taxon>
        <taxon>Sciuridae</taxon>
        <taxon>Xerinae</taxon>
        <taxon>Marmotini</taxon>
        <taxon>Marmota</taxon>
    </lineage>
</organism>
<evidence type="ECO:0000313" key="2">
    <source>
        <dbReference type="Ensembl" id="ENSMMMP00000000032.1"/>
    </source>
</evidence>
<keyword evidence="1" id="KW-0472">Membrane</keyword>
<feature type="transmembrane region" description="Helical" evidence="1">
    <location>
        <begin position="78"/>
        <end position="102"/>
    </location>
</feature>
<reference evidence="2" key="2">
    <citation type="submission" date="2025-09" db="UniProtKB">
        <authorList>
            <consortium name="Ensembl"/>
        </authorList>
    </citation>
    <scope>IDENTIFICATION</scope>
</reference>
<accession>A0A8C5YJW5</accession>
<keyword evidence="3" id="KW-1185">Reference proteome</keyword>
<sequence length="103" mass="12132">MAHFEEERVSGEEKLCIAAKFITHAPPGEFNEVFNDLNGRHIHSSPSDWHLYQLLWRALVFKSKDLNHMERLLSSFPYVFFPFSTIVVTKICIFGRVSFVYYF</sequence>
<keyword evidence="1" id="KW-1133">Transmembrane helix</keyword>
<dbReference type="InterPro" id="IPR037282">
    <property type="entry name" value="CapZ_alpha/beta"/>
</dbReference>
<dbReference type="Gene3D" id="3.30.1140.60">
    <property type="entry name" value="F-actin capping protein, alpha subunit"/>
    <property type="match status" value="1"/>
</dbReference>
<dbReference type="InterPro" id="IPR042489">
    <property type="entry name" value="CapZ_alpha_1"/>
</dbReference>
<name>A0A8C5YJW5_MARMA</name>
<dbReference type="Proteomes" id="UP000694407">
    <property type="component" value="Unplaced"/>
</dbReference>
<keyword evidence="1" id="KW-0812">Transmembrane</keyword>
<dbReference type="AlphaFoldDB" id="A0A8C5YJW5"/>
<dbReference type="Ensembl" id="ENSMMMT00000000038.1">
    <property type="protein sequence ID" value="ENSMMMP00000000032.1"/>
    <property type="gene ID" value="ENSMMMG00000000030.1"/>
</dbReference>
<evidence type="ECO:0000256" key="1">
    <source>
        <dbReference type="SAM" id="Phobius"/>
    </source>
</evidence>
<protein>
    <submittedName>
        <fullName evidence="2">Uncharacterized protein</fullName>
    </submittedName>
</protein>
<proteinExistence type="predicted"/>
<reference evidence="2" key="1">
    <citation type="submission" date="2025-08" db="UniProtKB">
        <authorList>
            <consortium name="Ensembl"/>
        </authorList>
    </citation>
    <scope>IDENTIFICATION</scope>
</reference>